<dbReference type="eggNOG" id="COG3177">
    <property type="taxonomic scope" value="Bacteria"/>
</dbReference>
<evidence type="ECO:0000259" key="2">
    <source>
        <dbReference type="Pfam" id="PF13699"/>
    </source>
</evidence>
<feature type="compositionally biased region" description="Basic and acidic residues" evidence="1">
    <location>
        <begin position="241"/>
        <end position="257"/>
    </location>
</feature>
<dbReference type="Pfam" id="PF13699">
    <property type="entry name" value="eCIS_core"/>
    <property type="match status" value="1"/>
</dbReference>
<organism evidence="3 4">
    <name type="scientific">Moorena producens 3L</name>
    <dbReference type="NCBI Taxonomy" id="489825"/>
    <lineage>
        <taxon>Bacteria</taxon>
        <taxon>Bacillati</taxon>
        <taxon>Cyanobacteriota</taxon>
        <taxon>Cyanophyceae</taxon>
        <taxon>Coleofasciculales</taxon>
        <taxon>Coleofasciculaceae</taxon>
        <taxon>Moorena</taxon>
    </lineage>
</organism>
<feature type="domain" description="eCIS core" evidence="2">
    <location>
        <begin position="141"/>
        <end position="206"/>
    </location>
</feature>
<feature type="region of interest" description="Disordered" evidence="1">
    <location>
        <begin position="230"/>
        <end position="296"/>
    </location>
</feature>
<feature type="compositionally biased region" description="Basic and acidic residues" evidence="1">
    <location>
        <begin position="524"/>
        <end position="543"/>
    </location>
</feature>
<reference evidence="4" key="1">
    <citation type="journal article" date="2011" name="Proc. Natl. Acad. Sci. U.S.A.">
        <title>Genomic insights into the physiology and ecology of the marine filamentous cyanobacterium Lyngbya majuscula.</title>
        <authorList>
            <person name="Jones A.C."/>
            <person name="Monroe E.A."/>
            <person name="Podell S."/>
            <person name="Hess W.R."/>
            <person name="Klages S."/>
            <person name="Esquenazi E."/>
            <person name="Niessen S."/>
            <person name="Hoover H."/>
            <person name="Rothmann M."/>
            <person name="Lasken R.S."/>
            <person name="Yates J.R.III."/>
            <person name="Reinhardt R."/>
            <person name="Kube M."/>
            <person name="Burkart M.D."/>
            <person name="Allen E.E."/>
            <person name="Dorrestein P.C."/>
            <person name="Gerwick W.H."/>
            <person name="Gerwick L."/>
        </authorList>
    </citation>
    <scope>NUCLEOTIDE SEQUENCE [LARGE SCALE GENOMIC DNA]</scope>
    <source>
        <strain evidence="4">3L</strain>
    </source>
</reference>
<feature type="compositionally biased region" description="Basic and acidic residues" evidence="1">
    <location>
        <begin position="279"/>
        <end position="296"/>
    </location>
</feature>
<feature type="region of interest" description="Disordered" evidence="1">
    <location>
        <begin position="502"/>
        <end position="543"/>
    </location>
</feature>
<evidence type="ECO:0000313" key="4">
    <source>
        <dbReference type="Proteomes" id="UP000003959"/>
    </source>
</evidence>
<evidence type="ECO:0000313" key="3">
    <source>
        <dbReference type="EMBL" id="EGJ30706.1"/>
    </source>
</evidence>
<dbReference type="InterPro" id="IPR025295">
    <property type="entry name" value="eCIS_core_dom"/>
</dbReference>
<sequence length="646" mass="73993">MRTTHTYKPKYSHSTSRTIAQKKKDSRVIGYREILEAEEREWNAEEAVGEWGSMSANVMRTLESGQYVPDTAWYEKGLQAKLRIGLPVDKNQEGAKVGGHMVVQPKRRMVQRAAQPLTGDSVTYGESLRASRSDNQNKTGLPDRLKAGVENLSGYSMDDVRVHYNSSKPAQLQALAYTQGTDIHVAPGQEKHLAHEAWHVVQQKQGRVRPTIEAKGAPVNDNQWLETEADRMGQKAAKNWQGDHRRGSTEKAEKESLTSRVARAGKPNKAGVASIQRTNDGKGRKKGEELAEKETTETQYTIKSKLGESSHHVAYELNETDAWVLLSHKNGEIKNTIEQRKKTLSWFDQELVGKMGDKPVTLTWNNEGEVKKIEGVLIERIHGVEVKNRDIYGGINWEGMFLKDWILSNDKTKIERLLITAKQFLKGNFDIHDFQYWVTNDGSFKLTDVKSVEKAKQGVEIESTKALKNNVSELEFINNNFVAVHEIYTKDSESKLKKVVGDIKKDKDKSESETDNTPNINPQEKIENRDMLPHKDNLEERKELQTEKRVIKEDAIKKREGERVIISLTKLLSSNEEDQLSIKIEAHEIRKNAREAEIGIYGVQRDMIVYAKTWRIKKRKERDNKEVESWWEDSRPVWILYDRNID</sequence>
<dbReference type="HOGENOM" id="CLU_423787_0_0_3"/>
<name>F4XXM8_9CYAN</name>
<evidence type="ECO:0000256" key="1">
    <source>
        <dbReference type="SAM" id="MobiDB-lite"/>
    </source>
</evidence>
<feature type="region of interest" description="Disordered" evidence="1">
    <location>
        <begin position="114"/>
        <end position="144"/>
    </location>
</feature>
<dbReference type="AlphaFoldDB" id="F4XXM8"/>
<keyword evidence="4" id="KW-1185">Reference proteome</keyword>
<protein>
    <recommendedName>
        <fullName evidence="2">eCIS core domain-containing protein</fullName>
    </recommendedName>
</protein>
<dbReference type="Proteomes" id="UP000003959">
    <property type="component" value="Unassembled WGS sequence"/>
</dbReference>
<accession>F4XXM8</accession>
<proteinExistence type="predicted"/>
<gene>
    <name evidence="3" type="ORF">LYNGBM3L_47770</name>
</gene>
<feature type="compositionally biased region" description="Basic and acidic residues" evidence="1">
    <location>
        <begin position="502"/>
        <end position="512"/>
    </location>
</feature>
<dbReference type="RefSeq" id="WP_009149383.1">
    <property type="nucleotide sequence ID" value="NZ_GL890948.1"/>
</dbReference>
<dbReference type="EMBL" id="GL890948">
    <property type="protein sequence ID" value="EGJ30706.1"/>
    <property type="molecule type" value="Genomic_DNA"/>
</dbReference>